<dbReference type="Proteomes" id="UP001163321">
    <property type="component" value="Chromosome 6"/>
</dbReference>
<evidence type="ECO:0000313" key="2">
    <source>
        <dbReference type="Proteomes" id="UP001163321"/>
    </source>
</evidence>
<reference evidence="1 2" key="1">
    <citation type="journal article" date="2022" name="bioRxiv">
        <title>The genome of the oomycete Peronosclerospora sorghi, a cosmopolitan pathogen of maize and sorghum, is inflated with dispersed pseudogenes.</title>
        <authorList>
            <person name="Fletcher K."/>
            <person name="Martin F."/>
            <person name="Isakeit T."/>
            <person name="Cavanaugh K."/>
            <person name="Magill C."/>
            <person name="Michelmore R."/>
        </authorList>
    </citation>
    <scope>NUCLEOTIDE SEQUENCE [LARGE SCALE GENOMIC DNA]</scope>
    <source>
        <strain evidence="1">P6</strain>
    </source>
</reference>
<gene>
    <name evidence="1" type="ORF">PsorP6_011113</name>
</gene>
<keyword evidence="2" id="KW-1185">Reference proteome</keyword>
<protein>
    <submittedName>
        <fullName evidence="1">Uncharacterized protein</fullName>
    </submittedName>
</protein>
<dbReference type="EMBL" id="CM047585">
    <property type="protein sequence ID" value="KAI9910249.1"/>
    <property type="molecule type" value="Genomic_DNA"/>
</dbReference>
<proteinExistence type="predicted"/>
<evidence type="ECO:0000313" key="1">
    <source>
        <dbReference type="EMBL" id="KAI9910249.1"/>
    </source>
</evidence>
<sequence>MRRLVLRRPWHQHVFTLTQATGAFQGNGKKVPRCTLSATMSLFFHARASEVSQKSRYPGARSRFIRYASVAGACAGVGVWAETNEPTAFCASSKKNEDDPFEQAKEKLHALSKVARAYVVAHLPDDAHKWPQHVDAWVDATRAGQLSRGFYVGACAGVALKKMLKLGALAIGALVVLLQSASYAGYVSVDYKKLERDCQKYLERKQDGVVDTQDVDSLYHSVRKVLELNLPVGSGFALGLLFSSPDYDLYHTLPKGATANLLLQATFSYIPPRHYLVSRQDYRRRLVAEHSERLGRGIRTGVRERLRRATERKERARAVAGIRARDRRHGLVVRRGTVPLELPRAIKDVHLPNHEAHEDQDLEPDNGKGHTLAKIIGNALGKARGTREEEETEKERRDLDNNDKARRLLDKRRGVRLFHLHVHQKRNVERNQDNDLPQPLDPDHARGHATEQRQEELGGKEKATFKAMLVIEWAVPIVEFLIEVIFRPEIPELVFIVLDDNNAIENRAKRNAHERQDGQEEAQVNRAMVNARADLVHARGPHDVLREN</sequence>
<accession>A0ACC0VWF4</accession>
<name>A0ACC0VWF4_9STRA</name>
<organism evidence="1 2">
    <name type="scientific">Peronosclerospora sorghi</name>
    <dbReference type="NCBI Taxonomy" id="230839"/>
    <lineage>
        <taxon>Eukaryota</taxon>
        <taxon>Sar</taxon>
        <taxon>Stramenopiles</taxon>
        <taxon>Oomycota</taxon>
        <taxon>Peronosporomycetes</taxon>
        <taxon>Peronosporales</taxon>
        <taxon>Peronosporaceae</taxon>
        <taxon>Peronosclerospora</taxon>
    </lineage>
</organism>
<comment type="caution">
    <text evidence="1">The sequence shown here is derived from an EMBL/GenBank/DDBJ whole genome shotgun (WGS) entry which is preliminary data.</text>
</comment>